<dbReference type="EMBL" id="JBHTIA010000002">
    <property type="protein sequence ID" value="MFD0763218.1"/>
    <property type="molecule type" value="Genomic_DNA"/>
</dbReference>
<proteinExistence type="predicted"/>
<dbReference type="RefSeq" id="WP_377137084.1">
    <property type="nucleotide sequence ID" value="NZ_JBHTIA010000002.1"/>
</dbReference>
<feature type="region of interest" description="Disordered" evidence="1">
    <location>
        <begin position="230"/>
        <end position="270"/>
    </location>
</feature>
<evidence type="ECO:0000313" key="2">
    <source>
        <dbReference type="EMBL" id="MFD0763218.1"/>
    </source>
</evidence>
<organism evidence="2 3">
    <name type="scientific">Mucilaginibacter lutimaris</name>
    <dbReference type="NCBI Taxonomy" id="931629"/>
    <lineage>
        <taxon>Bacteria</taxon>
        <taxon>Pseudomonadati</taxon>
        <taxon>Bacteroidota</taxon>
        <taxon>Sphingobacteriia</taxon>
        <taxon>Sphingobacteriales</taxon>
        <taxon>Sphingobacteriaceae</taxon>
        <taxon>Mucilaginibacter</taxon>
    </lineage>
</organism>
<protein>
    <recommendedName>
        <fullName evidence="4">DUF4105 domain-containing protein</fullName>
    </recommendedName>
</protein>
<reference evidence="3" key="1">
    <citation type="journal article" date="2019" name="Int. J. Syst. Evol. Microbiol.">
        <title>The Global Catalogue of Microorganisms (GCM) 10K type strain sequencing project: providing services to taxonomists for standard genome sequencing and annotation.</title>
        <authorList>
            <consortium name="The Broad Institute Genomics Platform"/>
            <consortium name="The Broad Institute Genome Sequencing Center for Infectious Disease"/>
            <person name="Wu L."/>
            <person name="Ma J."/>
        </authorList>
    </citation>
    <scope>NUCLEOTIDE SEQUENCE [LARGE SCALE GENOMIC DNA]</scope>
    <source>
        <strain evidence="3">CCUG 60742</strain>
    </source>
</reference>
<gene>
    <name evidence="2" type="ORF">ACFQZI_00030</name>
</gene>
<name>A0ABW2ZB44_9SPHI</name>
<accession>A0ABW2ZB44</accession>
<evidence type="ECO:0008006" key="4">
    <source>
        <dbReference type="Google" id="ProtNLM"/>
    </source>
</evidence>
<comment type="caution">
    <text evidence="2">The sequence shown here is derived from an EMBL/GenBank/DDBJ whole genome shotgun (WGS) entry which is preliminary data.</text>
</comment>
<feature type="compositionally biased region" description="Gly residues" evidence="1">
    <location>
        <begin position="249"/>
        <end position="261"/>
    </location>
</feature>
<keyword evidence="3" id="KW-1185">Reference proteome</keyword>
<feature type="region of interest" description="Disordered" evidence="1">
    <location>
        <begin position="437"/>
        <end position="457"/>
    </location>
</feature>
<evidence type="ECO:0000256" key="1">
    <source>
        <dbReference type="SAM" id="MobiDB-lite"/>
    </source>
</evidence>
<dbReference type="Proteomes" id="UP001597073">
    <property type="component" value="Unassembled WGS sequence"/>
</dbReference>
<evidence type="ECO:0000313" key="3">
    <source>
        <dbReference type="Proteomes" id="UP001597073"/>
    </source>
</evidence>
<sequence>MKNFLLIMIISAACLTGCKKEENFPNETVNSDTSANTSAFSVEELKNWYSTNRVHAKTATTSDQGSQAQEQAGIAWSNVKSGKMNNKPDQPSGNYLYVSIAGTPTFQNIHAGSRRLLFTKTSGQIRSFAVDVVPDPLAQQQNGTMKAANFTGRTFIYDSTRHNLIGGYIYINGKRAGTIKPAEKSGSKLQVSELPAGSTTCEWVQSNYVNADGELVIYAEKVCTVDLSDLSQHGPPDLPPIDQNPPEYAGGGGGSGSGGGSVSNLPGETNPKINPKAYMQCFSNLPDIGSKMTITVYVQEPAPGLPFNIGPNSVGHTAIGLTKTYNGQTITQVVGFYPDATGKDKMHAPSKVLDNAGLKYNVSISYSIIASEFNKIVNYIANPPNTYDLFTNNCTSFTYNACLAGGIKLPDPNGNMGLGQSGMTPAALGNSIRNTGNVSNANTKGGDVGRTHGPCNI</sequence>